<protein>
    <recommendedName>
        <fullName evidence="2">SWIM-type domain-containing protein</fullName>
    </recommendedName>
</protein>
<dbReference type="AlphaFoldDB" id="A0A2D0NGS2"/>
<dbReference type="InterPro" id="IPR007527">
    <property type="entry name" value="Znf_SWIM"/>
</dbReference>
<keyword evidence="1" id="KW-0863">Zinc-finger</keyword>
<evidence type="ECO:0000313" key="4">
    <source>
        <dbReference type="Proteomes" id="UP000223913"/>
    </source>
</evidence>
<dbReference type="GO" id="GO:0008270">
    <property type="term" value="F:zinc ion binding"/>
    <property type="evidence" value="ECO:0007669"/>
    <property type="project" value="UniProtKB-KW"/>
</dbReference>
<dbReference type="OrthoDB" id="9760715at2"/>
<organism evidence="3 4">
    <name type="scientific">Flavilitoribacter nigricans (strain ATCC 23147 / DSM 23189 / NBRC 102662 / NCIMB 1420 / SS-2)</name>
    <name type="common">Lewinella nigricans</name>
    <dbReference type="NCBI Taxonomy" id="1122177"/>
    <lineage>
        <taxon>Bacteria</taxon>
        <taxon>Pseudomonadati</taxon>
        <taxon>Bacteroidota</taxon>
        <taxon>Saprospiria</taxon>
        <taxon>Saprospirales</taxon>
        <taxon>Lewinellaceae</taxon>
        <taxon>Flavilitoribacter</taxon>
    </lineage>
</organism>
<dbReference type="Proteomes" id="UP000223913">
    <property type="component" value="Unassembled WGS sequence"/>
</dbReference>
<feature type="domain" description="SWIM-type" evidence="2">
    <location>
        <begin position="49"/>
        <end position="86"/>
    </location>
</feature>
<gene>
    <name evidence="3" type="ORF">CRP01_06990</name>
</gene>
<dbReference type="EMBL" id="PDUD01000010">
    <property type="protein sequence ID" value="PHN07369.1"/>
    <property type="molecule type" value="Genomic_DNA"/>
</dbReference>
<sequence length="121" mass="13673">MSFLLRDLESALPQDIVEKGLQYLASDLVDNLAEQDGQWEADVQGTHNYKVNIDLVGDQVENWFCDCPYDWGPVCKHVAAVLFAIRTDKGESDLAKMPYFTKIRAQTEEADPSNENEAHPE</sequence>
<dbReference type="PROSITE" id="PS50966">
    <property type="entry name" value="ZF_SWIM"/>
    <property type="match status" value="1"/>
</dbReference>
<keyword evidence="1" id="KW-0479">Metal-binding</keyword>
<keyword evidence="1" id="KW-0862">Zinc</keyword>
<evidence type="ECO:0000313" key="3">
    <source>
        <dbReference type="EMBL" id="PHN07369.1"/>
    </source>
</evidence>
<dbReference type="Pfam" id="PF04434">
    <property type="entry name" value="SWIM"/>
    <property type="match status" value="1"/>
</dbReference>
<reference evidence="3 4" key="1">
    <citation type="submission" date="2017-10" db="EMBL/GenBank/DDBJ databases">
        <title>The draft genome sequence of Lewinella nigricans NBRC 102662.</title>
        <authorList>
            <person name="Wang K."/>
        </authorList>
    </citation>
    <scope>NUCLEOTIDE SEQUENCE [LARGE SCALE GENOMIC DNA]</scope>
    <source>
        <strain evidence="3 4">NBRC 102662</strain>
    </source>
</reference>
<keyword evidence="4" id="KW-1185">Reference proteome</keyword>
<dbReference type="RefSeq" id="WP_099149299.1">
    <property type="nucleotide sequence ID" value="NZ_PDUD01000010.1"/>
</dbReference>
<comment type="caution">
    <text evidence="3">The sequence shown here is derived from an EMBL/GenBank/DDBJ whole genome shotgun (WGS) entry which is preliminary data.</text>
</comment>
<evidence type="ECO:0000256" key="1">
    <source>
        <dbReference type="PROSITE-ProRule" id="PRU00325"/>
    </source>
</evidence>
<proteinExistence type="predicted"/>
<evidence type="ECO:0000259" key="2">
    <source>
        <dbReference type="PROSITE" id="PS50966"/>
    </source>
</evidence>
<name>A0A2D0NGS2_FLAN2</name>
<accession>A0A2D0NGS2</accession>